<dbReference type="Pfam" id="PF13630">
    <property type="entry name" value="SdpI"/>
    <property type="match status" value="1"/>
</dbReference>
<dbReference type="InterPro" id="IPR025962">
    <property type="entry name" value="SdpI/YhfL"/>
</dbReference>
<organism evidence="2 3">
    <name type="scientific">Saccharothrix yanglingensis</name>
    <dbReference type="NCBI Taxonomy" id="659496"/>
    <lineage>
        <taxon>Bacteria</taxon>
        <taxon>Bacillati</taxon>
        <taxon>Actinomycetota</taxon>
        <taxon>Actinomycetes</taxon>
        <taxon>Pseudonocardiales</taxon>
        <taxon>Pseudonocardiaceae</taxon>
        <taxon>Saccharothrix</taxon>
    </lineage>
</organism>
<evidence type="ECO:0000256" key="1">
    <source>
        <dbReference type="SAM" id="Phobius"/>
    </source>
</evidence>
<sequence>MPSTVSAQRKCDDAVGAFRCSGRHAGLVRPRSEDRPTLVRVNIVLPVVLGLIGVAFGAVGFLGLRGALHRNRFFGVRTKATLRDDEAFALANKIAAVPTLAAGAIALVAAVAGAVNPAASLVIGLIGLVGSVVVASAGGVLGHRAAEAMPEPTPAGCGGCACAGGGCGVLSRA</sequence>
<keyword evidence="1" id="KW-0812">Transmembrane</keyword>
<feature type="transmembrane region" description="Helical" evidence="1">
    <location>
        <begin position="89"/>
        <end position="112"/>
    </location>
</feature>
<protein>
    <recommendedName>
        <fullName evidence="4">SdpI/YhfL family protein</fullName>
    </recommendedName>
</protein>
<keyword evidence="1" id="KW-1133">Transmembrane helix</keyword>
<evidence type="ECO:0008006" key="4">
    <source>
        <dbReference type="Google" id="ProtNLM"/>
    </source>
</evidence>
<accession>A0ABU0WT73</accession>
<comment type="caution">
    <text evidence="2">The sequence shown here is derived from an EMBL/GenBank/DDBJ whole genome shotgun (WGS) entry which is preliminary data.</text>
</comment>
<feature type="transmembrane region" description="Helical" evidence="1">
    <location>
        <begin position="43"/>
        <end position="68"/>
    </location>
</feature>
<reference evidence="2 3" key="1">
    <citation type="submission" date="2017-06" db="EMBL/GenBank/DDBJ databases">
        <title>Cultured bacterium strain Saccharothrix yanglingensis Hhs.015.</title>
        <authorList>
            <person name="Xia Y."/>
        </authorList>
    </citation>
    <scope>NUCLEOTIDE SEQUENCE [LARGE SCALE GENOMIC DNA]</scope>
    <source>
        <strain evidence="2 3">Hhs.015</strain>
    </source>
</reference>
<name>A0ABU0WT73_9PSEU</name>
<dbReference type="Proteomes" id="UP001225605">
    <property type="component" value="Unassembled WGS sequence"/>
</dbReference>
<gene>
    <name evidence="2" type="ORF">CKY47_03380</name>
</gene>
<proteinExistence type="predicted"/>
<dbReference type="EMBL" id="NSDM01000001">
    <property type="protein sequence ID" value="MDQ2583045.1"/>
    <property type="molecule type" value="Genomic_DNA"/>
</dbReference>
<evidence type="ECO:0000313" key="3">
    <source>
        <dbReference type="Proteomes" id="UP001225605"/>
    </source>
</evidence>
<keyword evidence="1" id="KW-0472">Membrane</keyword>
<feature type="transmembrane region" description="Helical" evidence="1">
    <location>
        <begin position="118"/>
        <end position="141"/>
    </location>
</feature>
<keyword evidence="3" id="KW-1185">Reference proteome</keyword>
<evidence type="ECO:0000313" key="2">
    <source>
        <dbReference type="EMBL" id="MDQ2583045.1"/>
    </source>
</evidence>